<dbReference type="KEGG" id="mfv:Mfer_0542"/>
<name>E3GYG0_METFV</name>
<dbReference type="Proteomes" id="UP000002315">
    <property type="component" value="Chromosome"/>
</dbReference>
<dbReference type="AlphaFoldDB" id="E3GYG0"/>
<dbReference type="InterPro" id="IPR019208">
    <property type="entry name" value="DUF2097"/>
</dbReference>
<dbReference type="HOGENOM" id="CLU_2285090_0_0_2"/>
<accession>E3GYG0</accession>
<keyword evidence="2" id="KW-1185">Reference proteome</keyword>
<reference evidence="1 2" key="1">
    <citation type="journal article" date="2010" name="Stand. Genomic Sci.">
        <title>Complete genome sequence of Methanothermus fervidus type strain (V24S).</title>
        <authorList>
            <person name="Anderson I."/>
            <person name="Djao O.D."/>
            <person name="Misra M."/>
            <person name="Chertkov O."/>
            <person name="Nolan M."/>
            <person name="Lucas S."/>
            <person name="Lapidus A."/>
            <person name="Del Rio T.G."/>
            <person name="Tice H."/>
            <person name="Cheng J.F."/>
            <person name="Tapia R."/>
            <person name="Han C."/>
            <person name="Goodwin L."/>
            <person name="Pitluck S."/>
            <person name="Liolios K."/>
            <person name="Ivanova N."/>
            <person name="Mavromatis K."/>
            <person name="Mikhailova N."/>
            <person name="Pati A."/>
            <person name="Brambilla E."/>
            <person name="Chen A."/>
            <person name="Palaniappan K."/>
            <person name="Land M."/>
            <person name="Hauser L."/>
            <person name="Chang Y.J."/>
            <person name="Jeffries C.D."/>
            <person name="Sikorski J."/>
            <person name="Spring S."/>
            <person name="Rohde M."/>
            <person name="Eichinger K."/>
            <person name="Huber H."/>
            <person name="Wirth R."/>
            <person name="Goker M."/>
            <person name="Detter J.C."/>
            <person name="Woyke T."/>
            <person name="Bristow J."/>
            <person name="Eisen J.A."/>
            <person name="Markowitz V."/>
            <person name="Hugenholtz P."/>
            <person name="Klenk H.P."/>
            <person name="Kyrpides N.C."/>
        </authorList>
    </citation>
    <scope>NUCLEOTIDE SEQUENCE [LARGE SCALE GENOMIC DNA]</scope>
    <source>
        <strain evidence="2">ATCC 43054 / DSM 2088 / JCM 10308 / V24 S</strain>
    </source>
</reference>
<gene>
    <name evidence="1" type="ordered locus">Mfer_0542</name>
</gene>
<dbReference type="STRING" id="523846.Mfer_0542"/>
<sequence length="92" mass="10586">MKKIEKQATCSEICDYIRDNVKEGDIVRISIGMAYIPGEVILNNDCVLHIKLESKMFSDLTTTVDVEKFKEELIELEHETEDGIYVFEAIED</sequence>
<dbReference type="Pfam" id="PF09870">
    <property type="entry name" value="DUF2097"/>
    <property type="match status" value="1"/>
</dbReference>
<dbReference type="EMBL" id="CP002278">
    <property type="protein sequence ID" value="ADP77342.1"/>
    <property type="molecule type" value="Genomic_DNA"/>
</dbReference>
<dbReference type="OrthoDB" id="67851at2157"/>
<evidence type="ECO:0000313" key="1">
    <source>
        <dbReference type="EMBL" id="ADP77342.1"/>
    </source>
</evidence>
<protein>
    <recommendedName>
        <fullName evidence="3">DUF2097 domain-containing protein</fullName>
    </recommendedName>
</protein>
<proteinExistence type="predicted"/>
<evidence type="ECO:0008006" key="3">
    <source>
        <dbReference type="Google" id="ProtNLM"/>
    </source>
</evidence>
<evidence type="ECO:0000313" key="2">
    <source>
        <dbReference type="Proteomes" id="UP000002315"/>
    </source>
</evidence>
<organism evidence="1 2">
    <name type="scientific">Methanothermus fervidus (strain ATCC 43054 / DSM 2088 / JCM 10308 / V24 S)</name>
    <dbReference type="NCBI Taxonomy" id="523846"/>
    <lineage>
        <taxon>Archaea</taxon>
        <taxon>Methanobacteriati</taxon>
        <taxon>Methanobacteriota</taxon>
        <taxon>Methanomada group</taxon>
        <taxon>Methanobacteria</taxon>
        <taxon>Methanobacteriales</taxon>
        <taxon>Methanothermaceae</taxon>
        <taxon>Methanothermus</taxon>
    </lineage>
</organism>